<dbReference type="KEGG" id="bpro:PMF13cell1_02525"/>
<evidence type="ECO:0000313" key="2">
    <source>
        <dbReference type="EMBL" id="QBE96976.1"/>
    </source>
</evidence>
<gene>
    <name evidence="2" type="ORF">PMF13cell1_02525</name>
</gene>
<dbReference type="AlphaFoldDB" id="A0A4P6LXU0"/>
<accession>A0A4P6LXU0</accession>
<dbReference type="PANTHER" id="PTHR30399:SF1">
    <property type="entry name" value="UTP PYROPHOSPHATASE"/>
    <property type="match status" value="1"/>
</dbReference>
<name>A0A4P6LXU0_9FIRM</name>
<dbReference type="PANTHER" id="PTHR30399">
    <property type="entry name" value="UNCHARACTERIZED PROTEIN YGJP"/>
    <property type="match status" value="1"/>
</dbReference>
<sequence>MVKTSGKRTKMTKTYYLMENGLDIQVTKKAIRNMYLRVGGDGSVRVSAPLRMPERDIRRFILERMDWIEEKRQGTGQSQPPWELYKGGEREEKKQECRKRLEKILPQVIQECEQKTGVHAEEWRLRDMKTRWGTCNVEKKRIWLNVWLGEYPRECLEYVVTHELVHLLERRHNKIFYGYMDAFYPQWKNVKTRLNSGVQP</sequence>
<proteinExistence type="predicted"/>
<evidence type="ECO:0000313" key="3">
    <source>
        <dbReference type="Proteomes" id="UP000289794"/>
    </source>
</evidence>
<dbReference type="InterPro" id="IPR002725">
    <property type="entry name" value="YgjP-like_metallopeptidase"/>
</dbReference>
<organism evidence="2 3">
    <name type="scientific">Blautia producta</name>
    <dbReference type="NCBI Taxonomy" id="33035"/>
    <lineage>
        <taxon>Bacteria</taxon>
        <taxon>Bacillati</taxon>
        <taxon>Bacillota</taxon>
        <taxon>Clostridia</taxon>
        <taxon>Lachnospirales</taxon>
        <taxon>Lachnospiraceae</taxon>
        <taxon>Blautia</taxon>
    </lineage>
</organism>
<dbReference type="RefSeq" id="WP_243126115.1">
    <property type="nucleotide sequence ID" value="NZ_CP035945.1"/>
</dbReference>
<reference evidence="2 3" key="1">
    <citation type="submission" date="2019-01" db="EMBL/GenBank/DDBJ databases">
        <title>PMF-metabolizing Aryl O-demethylase.</title>
        <authorList>
            <person name="Kim M."/>
        </authorList>
    </citation>
    <scope>NUCLEOTIDE SEQUENCE [LARGE SCALE GENOMIC DNA]</scope>
    <source>
        <strain evidence="2 3">PMF1</strain>
    </source>
</reference>
<dbReference type="Gene3D" id="3.30.2010.10">
    <property type="entry name" value="Metalloproteases ('zincins'), catalytic domain"/>
    <property type="match status" value="1"/>
</dbReference>
<feature type="domain" description="YgjP-like metallopeptidase" evidence="1">
    <location>
        <begin position="32"/>
        <end position="79"/>
    </location>
</feature>
<dbReference type="Proteomes" id="UP000289794">
    <property type="component" value="Chromosome"/>
</dbReference>
<protein>
    <recommendedName>
        <fullName evidence="1">YgjP-like metallopeptidase domain-containing protein</fullName>
    </recommendedName>
</protein>
<dbReference type="InterPro" id="IPR053136">
    <property type="entry name" value="UTP_pyrophosphatase-like"/>
</dbReference>
<dbReference type="CDD" id="cd07344">
    <property type="entry name" value="M48_yhfN_like"/>
    <property type="match status" value="1"/>
</dbReference>
<feature type="domain" description="YgjP-like metallopeptidase" evidence="1">
    <location>
        <begin position="95"/>
        <end position="196"/>
    </location>
</feature>
<evidence type="ECO:0000259" key="1">
    <source>
        <dbReference type="Pfam" id="PF01863"/>
    </source>
</evidence>
<dbReference type="EMBL" id="CP035945">
    <property type="protein sequence ID" value="QBE96976.1"/>
    <property type="molecule type" value="Genomic_DNA"/>
</dbReference>
<dbReference type="Pfam" id="PF01863">
    <property type="entry name" value="YgjP-like"/>
    <property type="match status" value="2"/>
</dbReference>